<evidence type="ECO:0000313" key="3">
    <source>
        <dbReference type="EMBL" id="GGZ90691.1"/>
    </source>
</evidence>
<reference evidence="3" key="1">
    <citation type="journal article" date="2014" name="Int. J. Syst. Evol. Microbiol.">
        <title>Complete genome sequence of Corynebacterium casei LMG S-19264T (=DSM 44701T), isolated from a smear-ripened cheese.</title>
        <authorList>
            <consortium name="US DOE Joint Genome Institute (JGI-PGF)"/>
            <person name="Walter F."/>
            <person name="Albersmeier A."/>
            <person name="Kalinowski J."/>
            <person name="Ruckert C."/>
        </authorList>
    </citation>
    <scope>NUCLEOTIDE SEQUENCE</scope>
    <source>
        <strain evidence="3">KCTC 12710</strain>
    </source>
</reference>
<dbReference type="Gene3D" id="3.30.1490.270">
    <property type="match status" value="1"/>
</dbReference>
<dbReference type="PANTHER" id="PTHR34595">
    <property type="entry name" value="BLR5612 PROTEIN"/>
    <property type="match status" value="1"/>
</dbReference>
<dbReference type="EMBL" id="BMWZ01000008">
    <property type="protein sequence ID" value="GGZ90691.1"/>
    <property type="molecule type" value="Genomic_DNA"/>
</dbReference>
<accession>A0A918VCC9</accession>
<gene>
    <name evidence="3" type="ORF">GCM10007028_31320</name>
</gene>
<name>A0A918VCC9_9FLAO</name>
<dbReference type="Pfam" id="PF04168">
    <property type="entry name" value="Alpha-E"/>
    <property type="match status" value="1"/>
</dbReference>
<dbReference type="RefSeq" id="WP_189362370.1">
    <property type="nucleotide sequence ID" value="NZ_BMWZ01000008.1"/>
</dbReference>
<feature type="domain" description="Circularly permuted ATP-grasp type 2" evidence="2">
    <location>
        <begin position="84"/>
        <end position="460"/>
    </location>
</feature>
<dbReference type="Pfam" id="PF14403">
    <property type="entry name" value="CP_ATPgrasp_2"/>
    <property type="match status" value="1"/>
</dbReference>
<protein>
    <recommendedName>
        <fullName evidence="5">DUF403 domain-containing protein</fullName>
    </recommendedName>
</protein>
<comment type="caution">
    <text evidence="3">The sequence shown here is derived from an EMBL/GenBank/DDBJ whole genome shotgun (WGS) entry which is preliminary data.</text>
</comment>
<dbReference type="AlphaFoldDB" id="A0A918VCC9"/>
<proteinExistence type="predicted"/>
<evidence type="ECO:0008006" key="5">
    <source>
        <dbReference type="Google" id="ProtNLM"/>
    </source>
</evidence>
<evidence type="ECO:0000259" key="2">
    <source>
        <dbReference type="Pfam" id="PF14403"/>
    </source>
</evidence>
<organism evidence="3 4">
    <name type="scientific">Algibacter mikhailovii</name>
    <dbReference type="NCBI Taxonomy" id="425498"/>
    <lineage>
        <taxon>Bacteria</taxon>
        <taxon>Pseudomonadati</taxon>
        <taxon>Bacteroidota</taxon>
        <taxon>Flavobacteriia</taxon>
        <taxon>Flavobacteriales</taxon>
        <taxon>Flavobacteriaceae</taxon>
        <taxon>Algibacter</taxon>
    </lineage>
</organism>
<dbReference type="SUPFAM" id="SSF56059">
    <property type="entry name" value="Glutathione synthetase ATP-binding domain-like"/>
    <property type="match status" value="1"/>
</dbReference>
<keyword evidence="4" id="KW-1185">Reference proteome</keyword>
<dbReference type="InterPro" id="IPR007296">
    <property type="entry name" value="DUF403"/>
</dbReference>
<evidence type="ECO:0000259" key="1">
    <source>
        <dbReference type="Pfam" id="PF04168"/>
    </source>
</evidence>
<dbReference type="InterPro" id="IPR025841">
    <property type="entry name" value="CP_ATPgrasp_2"/>
</dbReference>
<evidence type="ECO:0000313" key="4">
    <source>
        <dbReference type="Proteomes" id="UP000636004"/>
    </source>
</evidence>
<dbReference type="PANTHER" id="PTHR34595:SF2">
    <property type="entry name" value="BLR2978 PROTEIN"/>
    <property type="match status" value="1"/>
</dbReference>
<reference evidence="3" key="2">
    <citation type="submission" date="2020-09" db="EMBL/GenBank/DDBJ databases">
        <authorList>
            <person name="Sun Q."/>
            <person name="Kim S."/>
        </authorList>
    </citation>
    <scope>NUCLEOTIDE SEQUENCE</scope>
    <source>
        <strain evidence="3">KCTC 12710</strain>
    </source>
</reference>
<dbReference type="Proteomes" id="UP000636004">
    <property type="component" value="Unassembled WGS sequence"/>
</dbReference>
<sequence>MKVDVESLIENYFEGVSYDEMFQDNRGVKDTWKNLYETLKSLGTEELISRQKEIDWNLAENGITYNVYNDPNGLNRPWSLNLVPFIMHKNEWNKVEKGLQQRATLLDLVVKDIYGDRQLLKKGIIPHEVVFGHRGFLRQCDGIEINTHKYLSVYAADLSRGPDGRMWVVNDRAQAPSGMGYSLENRTIAGRVLPNIYRNIHVNGQDQFFNDFNKLLVNAAPANKTNPTVVVLTPGPHNETYFEHAYLASYYGFPLVRGSDLVVRDGKLWMKSLKALKQVDVVYRRVDDVFVDPLELREDSYLGVAGLLDVVRRKNVSILNPIGVGIIENSGLIPFMPAIAKYFLGEKLILPQIATWWCGQKKELDHVLSDISKLVIKRIDKSNRESIVFTEFLNEKELEALKDKIKSRPHLYVAQEKIKFSTVPNLVKGKLEPRNMVCRAFTIAKDKGYTVMSGGLVRVSSTKENVRVSNQRGGTSKDFCIIDESSIKGKVPRVGNTNTTVVAAGLNDLPSLTAENLYWAGRYIGRALVTSRHLRMVLNQMVNNEEVINLDQNTKLSILLRSVTQLTNTYPGFVGDEKEPAVSNLKDELISVIVDQDKVGSLAHTLSMFSNSYYSIRNLWSTDMWRVFDSIHQIWDPIINEDIKLLSYKKLIKVLDKLITRLIAFMGLIEESILVDQGLLLYFIGLNLERVILNVSNFQSMLTVVTEDYIEYEILEAMLHSHESLNIYRYSYRSYININSVISLILLDTKYARSLTYLVRRLKKDIAHLPHSKVKGALQDYEKPIFEAFSKLRLASVTDLVDVSEENRYLRYKLNKLLTELNVLLYATSKAISDTYFNHVDDQSQLSRQKFS</sequence>
<dbReference type="Gene3D" id="3.40.50.11290">
    <property type="match status" value="1"/>
</dbReference>
<feature type="domain" description="DUF403" evidence="1">
    <location>
        <begin position="509"/>
        <end position="837"/>
    </location>
</feature>
<dbReference type="InterPro" id="IPR051680">
    <property type="entry name" value="ATP-dep_Glu-Cys_Ligase-2"/>
</dbReference>